<keyword evidence="1" id="KW-0812">Transmembrane</keyword>
<dbReference type="PRINTS" id="PR00702">
    <property type="entry name" value="ACRIFLAVINRP"/>
</dbReference>
<sequence>MLNAIVRACLRYPRLVVLTAVAFFIYGALFLTRAPYDVFPDFVPAQAEVQTEAPGLSAEQVEQLITRPVEQAINGAAGVETVRSKSQQGLSVVTVVFKSGIDPYRSRQIVSESLSEAADTLPLSARTPRVAPLTSSTMDLLKVGFTSERLSPADLRDWVQWRLRPRLMSVPGVARATVYGGVVRRFEVQVRPDDLQTRGLGLNEVVTAVQGSTAMIGGGFIDTAEQRILIEPRAQATTPAEISEVVVRQANGVVVHLSDVADVVEAAAPDVGDAVIMGKPGVLISLSSQYGANTLATTRAVEAALAEIRPSLGALGITLHENLHRPANFIETALRGITEDLLIGALLIAVVLFVFMGNARTVLISFVTIPLSLLLTLLVLDRLGLSINTMTVGGLAVALGVVVDDAVIDVENIMRRLRVAPASEARAQTVLRAVLEVRGPVIYATLVIVLVLAPVLLMEGLQGAFFVPLAAAFCLATLISLGVSMTLTPALSYLALRSARVPTEPKFLERLKDWHTRRLSATYTAPKILLSLCAVVTLVAVVGLSFFSHSLLPAFREGHYVLQIAARPGTSLATLRRYGEAISRDLLAIPGVASVEQQIGRAEGGEDTWGTEAAEFHVELRPHLSSGAQDEIQAKVHTVLDSYPGLQSEVLTFLGDRIGESLSGETAALAVNIYGADHATLDRVADEVAARMEKVPGATDVTRSTPPQTPSVRIDVDMAAAAANGLTPQEIGLAVQTAYQGNRAAQIFETERAVDIAVTLPIEQRDSPETVGELLLRGTGGTLVHLSDVARVYPSQARTSISHIGGRLVQTVTANPTPSEAARVTSAVKTELAKMALPKGVYLEYQGVSAAADAARWALLSLCGLAFAGIVALLLLAFKDGRAVALVLGSVPVALAGGVAAVALTGATLSLGSLVGFITLFGVAARNAILLIAHTDHLTQTEEQPWSTAVVTRATREKVTPILMTALVTALGLLPLAVQSGQAGREIQGPMALVILGGLITSTLMSLFVMPSLIWAFRQKRPSMLV</sequence>
<dbReference type="PANTHER" id="PTHR32063">
    <property type="match status" value="1"/>
</dbReference>
<keyword evidence="3" id="KW-1185">Reference proteome</keyword>
<dbReference type="SUPFAM" id="SSF82714">
    <property type="entry name" value="Multidrug efflux transporter AcrB TolC docking domain, DN and DC subdomains"/>
    <property type="match status" value="2"/>
</dbReference>
<feature type="transmembrane region" description="Helical" evidence="1">
    <location>
        <begin position="911"/>
        <end position="933"/>
    </location>
</feature>
<dbReference type="Gene3D" id="1.20.1640.10">
    <property type="entry name" value="Multidrug efflux transporter AcrB transmembrane domain"/>
    <property type="match status" value="2"/>
</dbReference>
<evidence type="ECO:0000256" key="1">
    <source>
        <dbReference type="SAM" id="Phobius"/>
    </source>
</evidence>
<dbReference type="InterPro" id="IPR001036">
    <property type="entry name" value="Acrflvin-R"/>
</dbReference>
<dbReference type="Gene3D" id="3.30.70.1320">
    <property type="entry name" value="Multidrug efflux transporter AcrB pore domain like"/>
    <property type="match status" value="1"/>
</dbReference>
<name>A0ABT5IDZ0_9CAUL</name>
<feature type="transmembrane region" description="Helical" evidence="1">
    <location>
        <begin position="470"/>
        <end position="496"/>
    </location>
</feature>
<dbReference type="SUPFAM" id="SSF82693">
    <property type="entry name" value="Multidrug efflux transporter AcrB pore domain, PN1, PN2, PC1 and PC2 subdomains"/>
    <property type="match status" value="2"/>
</dbReference>
<feature type="transmembrane region" description="Helical" evidence="1">
    <location>
        <begin position="362"/>
        <end position="380"/>
    </location>
</feature>
<protein>
    <submittedName>
        <fullName evidence="2">Efflux RND transporter permease subunit</fullName>
    </submittedName>
</protein>
<feature type="transmembrane region" description="Helical" evidence="1">
    <location>
        <begin position="12"/>
        <end position="31"/>
    </location>
</feature>
<dbReference type="Gene3D" id="3.30.2090.10">
    <property type="entry name" value="Multidrug efflux transporter AcrB TolC docking domain, DN and DC subdomains"/>
    <property type="match status" value="2"/>
</dbReference>
<dbReference type="PANTHER" id="PTHR32063:SF4">
    <property type="entry name" value="SLR6043 PROTEIN"/>
    <property type="match status" value="1"/>
</dbReference>
<feature type="transmembrane region" description="Helical" evidence="1">
    <location>
        <begin position="333"/>
        <end position="355"/>
    </location>
</feature>
<feature type="transmembrane region" description="Helical" evidence="1">
    <location>
        <begin position="990"/>
        <end position="1017"/>
    </location>
</feature>
<comment type="caution">
    <text evidence="2">The sequence shown here is derived from an EMBL/GenBank/DDBJ whole genome shotgun (WGS) entry which is preliminary data.</text>
</comment>
<keyword evidence="1" id="KW-1133">Transmembrane helix</keyword>
<dbReference type="SUPFAM" id="SSF82866">
    <property type="entry name" value="Multidrug efflux transporter AcrB transmembrane domain"/>
    <property type="match status" value="2"/>
</dbReference>
<organism evidence="2 3">
    <name type="scientific">Asticcacaulis currens</name>
    <dbReference type="NCBI Taxonomy" id="2984210"/>
    <lineage>
        <taxon>Bacteria</taxon>
        <taxon>Pseudomonadati</taxon>
        <taxon>Pseudomonadota</taxon>
        <taxon>Alphaproteobacteria</taxon>
        <taxon>Caulobacterales</taxon>
        <taxon>Caulobacteraceae</taxon>
        <taxon>Asticcacaulis</taxon>
    </lineage>
</organism>
<feature type="transmembrane region" description="Helical" evidence="1">
    <location>
        <begin position="441"/>
        <end position="458"/>
    </location>
</feature>
<feature type="transmembrane region" description="Helical" evidence="1">
    <location>
        <begin position="857"/>
        <end position="878"/>
    </location>
</feature>
<dbReference type="Gene3D" id="3.30.70.1430">
    <property type="entry name" value="Multidrug efflux transporter AcrB pore domain"/>
    <property type="match status" value="2"/>
</dbReference>
<dbReference type="InterPro" id="IPR027463">
    <property type="entry name" value="AcrB_DN_DC_subdom"/>
</dbReference>
<gene>
    <name evidence="2" type="ORF">PQU94_08725</name>
</gene>
<feature type="transmembrane region" description="Helical" evidence="1">
    <location>
        <begin position="959"/>
        <end position="978"/>
    </location>
</feature>
<dbReference type="Pfam" id="PF00873">
    <property type="entry name" value="ACR_tran"/>
    <property type="match status" value="1"/>
</dbReference>
<feature type="transmembrane region" description="Helical" evidence="1">
    <location>
        <begin position="386"/>
        <end position="408"/>
    </location>
</feature>
<feature type="transmembrane region" description="Helical" evidence="1">
    <location>
        <begin position="885"/>
        <end position="905"/>
    </location>
</feature>
<keyword evidence="1" id="KW-0472">Membrane</keyword>
<dbReference type="Gene3D" id="3.30.70.1440">
    <property type="entry name" value="Multidrug efflux transporter AcrB pore domain"/>
    <property type="match status" value="1"/>
</dbReference>
<proteinExistence type="predicted"/>
<evidence type="ECO:0000313" key="3">
    <source>
        <dbReference type="Proteomes" id="UP001216595"/>
    </source>
</evidence>
<dbReference type="Proteomes" id="UP001216595">
    <property type="component" value="Unassembled WGS sequence"/>
</dbReference>
<evidence type="ECO:0000313" key="2">
    <source>
        <dbReference type="EMBL" id="MDC7694364.1"/>
    </source>
</evidence>
<dbReference type="EMBL" id="JAQQKW010000004">
    <property type="protein sequence ID" value="MDC7694364.1"/>
    <property type="molecule type" value="Genomic_DNA"/>
</dbReference>
<dbReference type="RefSeq" id="WP_272741075.1">
    <property type="nucleotide sequence ID" value="NZ_JAQQKW010000004.1"/>
</dbReference>
<accession>A0ABT5IDZ0</accession>
<feature type="transmembrane region" description="Helical" evidence="1">
    <location>
        <begin position="528"/>
        <end position="547"/>
    </location>
</feature>
<reference evidence="2 3" key="1">
    <citation type="submission" date="2023-01" db="EMBL/GenBank/DDBJ databases">
        <title>Novel species of the genus Asticcacaulis isolated from rivers.</title>
        <authorList>
            <person name="Lu H."/>
        </authorList>
    </citation>
    <scope>NUCLEOTIDE SEQUENCE [LARGE SCALE GENOMIC DNA]</scope>
    <source>
        <strain evidence="2 3">DXS10W</strain>
    </source>
</reference>